<comment type="caution">
    <text evidence="1">The sequence shown here is derived from an EMBL/GenBank/DDBJ whole genome shotgun (WGS) entry which is preliminary data.</text>
</comment>
<dbReference type="InterPro" id="IPR021335">
    <property type="entry name" value="DUF2948"/>
</dbReference>
<evidence type="ECO:0000313" key="1">
    <source>
        <dbReference type="EMBL" id="RFB04853.1"/>
    </source>
</evidence>
<proteinExistence type="predicted"/>
<dbReference type="AlphaFoldDB" id="A0A371RHC7"/>
<keyword evidence="2" id="KW-1185">Reference proteome</keyword>
<dbReference type="Proteomes" id="UP000264589">
    <property type="component" value="Unassembled WGS sequence"/>
</dbReference>
<dbReference type="EMBL" id="QUQO01000001">
    <property type="protein sequence ID" value="RFB04853.1"/>
    <property type="molecule type" value="Genomic_DNA"/>
</dbReference>
<name>A0A371RHC7_9PROT</name>
<reference evidence="1 2" key="1">
    <citation type="submission" date="2018-08" db="EMBL/GenBank/DDBJ databases">
        <title>Parvularcula sp. SM1705, isolated from surface water of the South Sea China.</title>
        <authorList>
            <person name="Sun L."/>
        </authorList>
    </citation>
    <scope>NUCLEOTIDE SEQUENCE [LARGE SCALE GENOMIC DNA]</scope>
    <source>
        <strain evidence="1 2">SM1705</strain>
    </source>
</reference>
<dbReference type="Pfam" id="PF11164">
    <property type="entry name" value="DUF2948"/>
    <property type="match status" value="1"/>
</dbReference>
<dbReference type="InParanoid" id="A0A371RHC7"/>
<protein>
    <submittedName>
        <fullName evidence="1">DUF2948 family protein</fullName>
    </submittedName>
</protein>
<accession>A0A371RHC7</accession>
<evidence type="ECO:0000313" key="2">
    <source>
        <dbReference type="Proteomes" id="UP000264589"/>
    </source>
</evidence>
<sequence>MSPAMSTKNYIPLAMLAADGEDLEIVSSVLQDAVAKIGDLGWFPNQRRFAFVANRFVWEDGVKRNHGPFLRVRTGVHFDDVTRVRTKSVRLDAKEAVIDILSVTYEGDENGGTITLNLAGGGGIALDVEAINGTLKDISDPWRTAKKPDHGAE</sequence>
<organism evidence="1 2">
    <name type="scientific">Parvularcula marina</name>
    <dbReference type="NCBI Taxonomy" id="2292771"/>
    <lineage>
        <taxon>Bacteria</taxon>
        <taxon>Pseudomonadati</taxon>
        <taxon>Pseudomonadota</taxon>
        <taxon>Alphaproteobacteria</taxon>
        <taxon>Parvularculales</taxon>
        <taxon>Parvularculaceae</taxon>
        <taxon>Parvularcula</taxon>
    </lineage>
</organism>
<gene>
    <name evidence="1" type="ORF">DX908_05885</name>
</gene>